<evidence type="ECO:0000256" key="2">
    <source>
        <dbReference type="ARBA" id="ARBA00023015"/>
    </source>
</evidence>
<evidence type="ECO:0000256" key="3">
    <source>
        <dbReference type="ARBA" id="ARBA00023125"/>
    </source>
</evidence>
<accession>A0A1I0XBL1</accession>
<sequence length="228" mass="26794">MFFMKKVFIIEDDEKIRLELSTFLNRYGYESCFSTDFENIIDIVLKENPHIILLDINLPYFDGYYICREIRKVSNVPIIVVTSRDSDMDELMSMNLGADDFITKPYNTQILLARISSIIRRTYESTNLDVFEYKGIKYNMSKSEVGFNDNTEELTKNESRILNVLINNKENIVSRNNLMKILWQSEEFVDDNTLTVNVNRLRRKLEDIGAKGYLQTKRGQGYILTWNS</sequence>
<dbReference type="CDD" id="cd00383">
    <property type="entry name" value="trans_reg_C"/>
    <property type="match status" value="1"/>
</dbReference>
<evidence type="ECO:0000256" key="7">
    <source>
        <dbReference type="PROSITE-ProRule" id="PRU01091"/>
    </source>
</evidence>
<evidence type="ECO:0000256" key="5">
    <source>
        <dbReference type="ARBA" id="ARBA00024867"/>
    </source>
</evidence>
<dbReference type="GO" id="GO:0005829">
    <property type="term" value="C:cytosol"/>
    <property type="evidence" value="ECO:0007669"/>
    <property type="project" value="TreeGrafter"/>
</dbReference>
<dbReference type="Pfam" id="PF00072">
    <property type="entry name" value="Response_reg"/>
    <property type="match status" value="1"/>
</dbReference>
<dbReference type="Proteomes" id="UP000198619">
    <property type="component" value="Unassembled WGS sequence"/>
</dbReference>
<dbReference type="PANTHER" id="PTHR48111">
    <property type="entry name" value="REGULATOR OF RPOS"/>
    <property type="match status" value="1"/>
</dbReference>
<evidence type="ECO:0000256" key="1">
    <source>
        <dbReference type="ARBA" id="ARBA00018672"/>
    </source>
</evidence>
<proteinExistence type="predicted"/>
<dbReference type="GO" id="GO:0032993">
    <property type="term" value="C:protein-DNA complex"/>
    <property type="evidence" value="ECO:0007669"/>
    <property type="project" value="TreeGrafter"/>
</dbReference>
<keyword evidence="2" id="KW-0805">Transcription regulation</keyword>
<dbReference type="Pfam" id="PF00486">
    <property type="entry name" value="Trans_reg_C"/>
    <property type="match status" value="1"/>
</dbReference>
<evidence type="ECO:0000256" key="6">
    <source>
        <dbReference type="PROSITE-ProRule" id="PRU00169"/>
    </source>
</evidence>
<dbReference type="InterPro" id="IPR001789">
    <property type="entry name" value="Sig_transdc_resp-reg_receiver"/>
</dbReference>
<dbReference type="SMART" id="SM00862">
    <property type="entry name" value="Trans_reg_C"/>
    <property type="match status" value="1"/>
</dbReference>
<protein>
    <recommendedName>
        <fullName evidence="1">Stage 0 sporulation protein A homolog</fullName>
    </recommendedName>
</protein>
<comment type="function">
    <text evidence="5">May play the central regulatory role in sporulation. It may be an element of the effector pathway responsible for the activation of sporulation genes in response to nutritional stress. Spo0A may act in concert with spo0H (a sigma factor) to control the expression of some genes that are critical to the sporulation process.</text>
</comment>
<dbReference type="InterPro" id="IPR039420">
    <property type="entry name" value="WalR-like"/>
</dbReference>
<name>A0A1I0XBL1_9CLOT</name>
<keyword evidence="3 7" id="KW-0238">DNA-binding</keyword>
<dbReference type="InterPro" id="IPR016032">
    <property type="entry name" value="Sig_transdc_resp-reg_C-effctor"/>
</dbReference>
<dbReference type="EMBL" id="FOKI01000007">
    <property type="protein sequence ID" value="SFA97303.1"/>
    <property type="molecule type" value="Genomic_DNA"/>
</dbReference>
<dbReference type="GO" id="GO:0000976">
    <property type="term" value="F:transcription cis-regulatory region binding"/>
    <property type="evidence" value="ECO:0007669"/>
    <property type="project" value="TreeGrafter"/>
</dbReference>
<dbReference type="Gene3D" id="1.10.10.10">
    <property type="entry name" value="Winged helix-like DNA-binding domain superfamily/Winged helix DNA-binding domain"/>
    <property type="match status" value="1"/>
</dbReference>
<dbReference type="PROSITE" id="PS50110">
    <property type="entry name" value="RESPONSE_REGULATORY"/>
    <property type="match status" value="1"/>
</dbReference>
<feature type="DNA-binding region" description="OmpR/PhoB-type" evidence="7">
    <location>
        <begin position="128"/>
        <end position="226"/>
    </location>
</feature>
<gene>
    <name evidence="10" type="ORF">SAMN04488528_1007151</name>
</gene>
<keyword evidence="4" id="KW-0804">Transcription</keyword>
<keyword evidence="6" id="KW-0597">Phosphoprotein</keyword>
<reference evidence="10 11" key="1">
    <citation type="submission" date="2016-10" db="EMBL/GenBank/DDBJ databases">
        <authorList>
            <person name="de Groot N.N."/>
        </authorList>
    </citation>
    <scope>NUCLEOTIDE SEQUENCE [LARGE SCALE GENOMIC DNA]</scope>
    <source>
        <strain evidence="10 11">DSM 12271</strain>
    </source>
</reference>
<keyword evidence="11" id="KW-1185">Reference proteome</keyword>
<evidence type="ECO:0000259" key="9">
    <source>
        <dbReference type="PROSITE" id="PS51755"/>
    </source>
</evidence>
<dbReference type="InterPro" id="IPR011006">
    <property type="entry name" value="CheY-like_superfamily"/>
</dbReference>
<feature type="domain" description="OmpR/PhoB-type" evidence="9">
    <location>
        <begin position="128"/>
        <end position="226"/>
    </location>
</feature>
<dbReference type="SUPFAM" id="SSF52172">
    <property type="entry name" value="CheY-like"/>
    <property type="match status" value="1"/>
</dbReference>
<feature type="modified residue" description="4-aspartylphosphate" evidence="6">
    <location>
        <position position="55"/>
    </location>
</feature>
<dbReference type="SMART" id="SM00448">
    <property type="entry name" value="REC"/>
    <property type="match status" value="1"/>
</dbReference>
<evidence type="ECO:0000313" key="10">
    <source>
        <dbReference type="EMBL" id="SFA97303.1"/>
    </source>
</evidence>
<dbReference type="Gene3D" id="3.40.50.2300">
    <property type="match status" value="1"/>
</dbReference>
<dbReference type="PANTHER" id="PTHR48111:SF43">
    <property type="entry name" value="STAGE 0 SPORULATION PROTEIN A HOMOLOG"/>
    <property type="match status" value="1"/>
</dbReference>
<dbReference type="GO" id="GO:0000156">
    <property type="term" value="F:phosphorelay response regulator activity"/>
    <property type="evidence" value="ECO:0007669"/>
    <property type="project" value="TreeGrafter"/>
</dbReference>
<dbReference type="SUPFAM" id="SSF46894">
    <property type="entry name" value="C-terminal effector domain of the bipartite response regulators"/>
    <property type="match status" value="1"/>
</dbReference>
<dbReference type="InterPro" id="IPR001867">
    <property type="entry name" value="OmpR/PhoB-type_DNA-bd"/>
</dbReference>
<organism evidence="10 11">
    <name type="scientific">Clostridium frigidicarnis</name>
    <dbReference type="NCBI Taxonomy" id="84698"/>
    <lineage>
        <taxon>Bacteria</taxon>
        <taxon>Bacillati</taxon>
        <taxon>Bacillota</taxon>
        <taxon>Clostridia</taxon>
        <taxon>Eubacteriales</taxon>
        <taxon>Clostridiaceae</taxon>
        <taxon>Clostridium</taxon>
    </lineage>
</organism>
<dbReference type="PROSITE" id="PS51755">
    <property type="entry name" value="OMPR_PHOB"/>
    <property type="match status" value="1"/>
</dbReference>
<dbReference type="GO" id="GO:0006355">
    <property type="term" value="P:regulation of DNA-templated transcription"/>
    <property type="evidence" value="ECO:0007669"/>
    <property type="project" value="InterPro"/>
</dbReference>
<dbReference type="STRING" id="84698.SAMN04488528_1007151"/>
<evidence type="ECO:0000259" key="8">
    <source>
        <dbReference type="PROSITE" id="PS50110"/>
    </source>
</evidence>
<dbReference type="AlphaFoldDB" id="A0A1I0XBL1"/>
<evidence type="ECO:0000256" key="4">
    <source>
        <dbReference type="ARBA" id="ARBA00023163"/>
    </source>
</evidence>
<evidence type="ECO:0000313" key="11">
    <source>
        <dbReference type="Proteomes" id="UP000198619"/>
    </source>
</evidence>
<dbReference type="InterPro" id="IPR036388">
    <property type="entry name" value="WH-like_DNA-bd_sf"/>
</dbReference>
<feature type="domain" description="Response regulatory" evidence="8">
    <location>
        <begin position="6"/>
        <end position="119"/>
    </location>
</feature>